<gene>
    <name evidence="1" type="ORF">BOH78_2505</name>
</gene>
<comment type="caution">
    <text evidence="1">The sequence shown here is derived from an EMBL/GenBank/DDBJ whole genome shotgun (WGS) entry which is preliminary data.</text>
</comment>
<dbReference type="AlphaFoldDB" id="A0A1V2LMH5"/>
<reference evidence="2" key="1">
    <citation type="journal article" date="2017" name="Genome Announc.">
        <title>Genome sequences of Cyberlindnera fabianii 65, Pichia kudriavzevii 129, and Saccharomyces cerevisiae 131 isolated from fermented masau fruits in Zimbabwe.</title>
        <authorList>
            <person name="van Rijswijck I.M.H."/>
            <person name="Derks M.F.L."/>
            <person name="Abee T."/>
            <person name="de Ridder D."/>
            <person name="Smid E.J."/>
        </authorList>
    </citation>
    <scope>NUCLEOTIDE SEQUENCE [LARGE SCALE GENOMIC DNA]</scope>
    <source>
        <strain evidence="2">129</strain>
    </source>
</reference>
<evidence type="ECO:0000313" key="2">
    <source>
        <dbReference type="Proteomes" id="UP000189274"/>
    </source>
</evidence>
<protein>
    <submittedName>
        <fullName evidence="1">Uncharacterized protein</fullName>
    </submittedName>
</protein>
<dbReference type="EMBL" id="MQVM01000010">
    <property type="protein sequence ID" value="ONH74408.1"/>
    <property type="molecule type" value="Genomic_DNA"/>
</dbReference>
<evidence type="ECO:0000313" key="1">
    <source>
        <dbReference type="EMBL" id="ONH74408.1"/>
    </source>
</evidence>
<dbReference type="Proteomes" id="UP000189274">
    <property type="component" value="Unassembled WGS sequence"/>
</dbReference>
<name>A0A1V2LMH5_PICKU</name>
<proteinExistence type="predicted"/>
<organism evidence="1 2">
    <name type="scientific">Pichia kudriavzevii</name>
    <name type="common">Yeast</name>
    <name type="synonym">Issatchenkia orientalis</name>
    <dbReference type="NCBI Taxonomy" id="4909"/>
    <lineage>
        <taxon>Eukaryota</taxon>
        <taxon>Fungi</taxon>
        <taxon>Dikarya</taxon>
        <taxon>Ascomycota</taxon>
        <taxon>Saccharomycotina</taxon>
        <taxon>Pichiomycetes</taxon>
        <taxon>Pichiales</taxon>
        <taxon>Pichiaceae</taxon>
        <taxon>Pichia</taxon>
    </lineage>
</organism>
<sequence length="19" mass="2159">MCIAHRLHAPKKGIRLSLN</sequence>
<accession>A0A1V2LMH5</accession>